<accession>A0A558FYE0</accession>
<protein>
    <submittedName>
        <fullName evidence="3">Uncharacterized protein</fullName>
    </submittedName>
</protein>
<evidence type="ECO:0000313" key="4">
    <source>
        <dbReference type="EMBL" id="TVT90557.1"/>
    </source>
</evidence>
<evidence type="ECO:0000313" key="6">
    <source>
        <dbReference type="Proteomes" id="UP000465667"/>
    </source>
</evidence>
<dbReference type="KEGG" id="hale:G3A49_00390"/>
<feature type="region of interest" description="Disordered" evidence="1">
    <location>
        <begin position="1"/>
        <end position="39"/>
    </location>
</feature>
<reference evidence="3 6" key="3">
    <citation type="submission" date="2020-02" db="EMBL/GenBank/DDBJ databases">
        <title>Whole genome sequence of Haloferax alexandrinus pws1.</title>
        <authorList>
            <person name="Verma D.K."/>
            <person name="Gopal K."/>
            <person name="Prasad E.S."/>
        </authorList>
    </citation>
    <scope>NUCLEOTIDE SEQUENCE [LARGE SCALE GENOMIC DNA]</scope>
    <source>
        <strain evidence="6">wsp1</strain>
        <strain evidence="3">Wsp1</strain>
    </source>
</reference>
<dbReference type="Proteomes" id="UP000465667">
    <property type="component" value="Chromosome"/>
</dbReference>
<accession>A0A6C0UZV8</accession>
<dbReference type="EMBL" id="CP048738">
    <property type="protein sequence ID" value="QIB79971.1"/>
    <property type="molecule type" value="Genomic_DNA"/>
</dbReference>
<name>A0A6C0UZV8_HALVO</name>
<reference evidence="2" key="2">
    <citation type="submission" date="2019-12" db="EMBL/GenBank/DDBJ databases">
        <title>Haloferax alexandrinus strain pws11.</title>
        <authorList>
            <person name="Verma D.K."/>
            <person name="Gopal K."/>
            <person name="Prasad E.S."/>
        </authorList>
    </citation>
    <scope>NUCLEOTIDE SEQUENCE</scope>
    <source>
        <strain evidence="2">Pws11</strain>
    </source>
</reference>
<dbReference type="Proteomes" id="UP000320212">
    <property type="component" value="Unassembled WGS sequence"/>
</dbReference>
<feature type="compositionally biased region" description="Basic and acidic residues" evidence="1">
    <location>
        <begin position="1"/>
        <end position="10"/>
    </location>
</feature>
<evidence type="ECO:0000313" key="2">
    <source>
        <dbReference type="EMBL" id="NLV01044.1"/>
    </source>
</evidence>
<gene>
    <name evidence="4" type="ORF">FQA18_18045</name>
    <name evidence="3" type="ORF">G3A49_00390</name>
    <name evidence="2" type="ORF">GOC85_00405</name>
</gene>
<reference evidence="4 5" key="1">
    <citation type="submission" date="2019-07" db="EMBL/GenBank/DDBJ databases">
        <title>Draft genome sequence of Haloferax volcanii SS0101, isolated from salt farm in Samut Sakhon, Thailand.</title>
        <authorList>
            <person name="Wanthongcharoen S."/>
            <person name="Yamprayoonswat W."/>
            <person name="Ruangsuj P."/>
            <person name="Thongpramul N."/>
            <person name="Jumpathong W."/>
            <person name="Sittihan S."/>
            <person name="Kanjanavas P."/>
            <person name="Yasawong M."/>
        </authorList>
    </citation>
    <scope>NUCLEOTIDE SEQUENCE [LARGE SCALE GENOMIC DNA]</scope>
    <source>
        <strain evidence="4 5">SS0101</strain>
    </source>
</reference>
<sequence>MVDKTTEKNVGDGGQSDWTNSNDEIDRPAFERDVPSDRKAAARRRYAFIQLLLWAYTCVTR</sequence>
<evidence type="ECO:0000256" key="1">
    <source>
        <dbReference type="SAM" id="MobiDB-lite"/>
    </source>
</evidence>
<dbReference type="EMBL" id="VMTR01000236">
    <property type="protein sequence ID" value="TVT90557.1"/>
    <property type="molecule type" value="Genomic_DNA"/>
</dbReference>
<organism evidence="3 6">
    <name type="scientific">Haloferax volcanii</name>
    <name type="common">Halobacterium volcanii</name>
    <dbReference type="NCBI Taxonomy" id="2246"/>
    <lineage>
        <taxon>Archaea</taxon>
        <taxon>Methanobacteriati</taxon>
        <taxon>Methanobacteriota</taxon>
        <taxon>Stenosarchaea group</taxon>
        <taxon>Halobacteria</taxon>
        <taxon>Halobacteriales</taxon>
        <taxon>Haloferacaceae</taxon>
        <taxon>Haloferax</taxon>
    </lineage>
</organism>
<feature type="compositionally biased region" description="Basic and acidic residues" evidence="1">
    <location>
        <begin position="24"/>
        <end position="39"/>
    </location>
</feature>
<proteinExistence type="predicted"/>
<evidence type="ECO:0000313" key="5">
    <source>
        <dbReference type="Proteomes" id="UP000320212"/>
    </source>
</evidence>
<dbReference type="EMBL" id="WOWC01000001">
    <property type="protein sequence ID" value="NLV01044.1"/>
    <property type="molecule type" value="Genomic_DNA"/>
</dbReference>
<evidence type="ECO:0000313" key="3">
    <source>
        <dbReference type="EMBL" id="QIB79971.1"/>
    </source>
</evidence>
<dbReference type="AlphaFoldDB" id="A0A6C0UZV8"/>
<dbReference type="Proteomes" id="UP000619835">
    <property type="component" value="Unassembled WGS sequence"/>
</dbReference>